<dbReference type="InterPro" id="IPR008984">
    <property type="entry name" value="SMAD_FHA_dom_sf"/>
</dbReference>
<dbReference type="PANTHER" id="PTHR45881:SF1">
    <property type="entry name" value="FORK HEAD PROTEIN HOMOLOG 2"/>
    <property type="match status" value="1"/>
</dbReference>
<dbReference type="PROSITE" id="PS50039">
    <property type="entry name" value="FORK_HEAD_3"/>
    <property type="match status" value="1"/>
</dbReference>
<dbReference type="InterPro" id="IPR000253">
    <property type="entry name" value="FHA_dom"/>
</dbReference>
<evidence type="ECO:0000256" key="2">
    <source>
        <dbReference type="ARBA" id="ARBA00023015"/>
    </source>
</evidence>
<protein>
    <submittedName>
        <fullName evidence="10">Uncharacterized protein</fullName>
    </submittedName>
</protein>
<dbReference type="InterPro" id="IPR036390">
    <property type="entry name" value="WH_DNA-bd_sf"/>
</dbReference>
<sequence length="542" mass="58395">MATLTESLPSHLDIQHNNQDPLQEQPQDKISAYYSLVFPNFTYYIQTLNVIIGRRCVPNAAASSSDNPQVDVDLGSLKSVSRLHAKIEYEEDEERFVLHVMGRNGAWVDGVWSGSGSKVPLGDRFVPYLLPPTHLHLKSALQRIPLPQVLTPPPEIAHVLPHVDITSLSPPSSIPSCSPPPATITPALPKIPPEPTLPNSNSISRPKPNPKKRKKSDVDSRPLPKPDVIPPKPQLTYAQLCYRAIKGLHGKASLQEICQWIQENHQYYKYCEKDWESSVRHNLSSNRAFKKAERGPDERGKGALWTVDPQHEHTFEEQEAKRQNLAAFGTTGGKDGKALSKKGKGTPSLNVSLSSRIHHDRKGAPLPPPLTSAPLIPKAKAALNSSTITNLSSSSTPTPIKRESNTLHAPLFTSKPSGAPTPTLGAVSHIASVSGSASASTSTPTPASALTTSTPAPAPSAFPAIPASVRLPIIVGPTPGSSSSASDPATPPKPIVLHENTLVLNPEIFSHLTPQHLKDLEVLGAQKALEILQSYIGTGERE</sequence>
<evidence type="ECO:0000256" key="6">
    <source>
        <dbReference type="PROSITE-ProRule" id="PRU00089"/>
    </source>
</evidence>
<feature type="domain" description="Fork-head" evidence="9">
    <location>
        <begin position="232"/>
        <end position="325"/>
    </location>
</feature>
<evidence type="ECO:0000256" key="1">
    <source>
        <dbReference type="ARBA" id="ARBA00004123"/>
    </source>
</evidence>
<reference evidence="10" key="1">
    <citation type="submission" date="2022-07" db="EMBL/GenBank/DDBJ databases">
        <title>Genome Sequence of Physisporinus lineatus.</title>
        <authorList>
            <person name="Buettner E."/>
        </authorList>
    </citation>
    <scope>NUCLEOTIDE SEQUENCE</scope>
    <source>
        <strain evidence="10">VT162</strain>
    </source>
</reference>
<dbReference type="GO" id="GO:0000981">
    <property type="term" value="F:DNA-binding transcription factor activity, RNA polymerase II-specific"/>
    <property type="evidence" value="ECO:0007669"/>
    <property type="project" value="TreeGrafter"/>
</dbReference>
<dbReference type="PROSITE" id="PS50006">
    <property type="entry name" value="FHA_DOMAIN"/>
    <property type="match status" value="1"/>
</dbReference>
<accession>A0AAD5V4N0</accession>
<dbReference type="CDD" id="cd00059">
    <property type="entry name" value="FH_FOX"/>
    <property type="match status" value="1"/>
</dbReference>
<dbReference type="SUPFAM" id="SSF46785">
    <property type="entry name" value="Winged helix' DNA-binding domain"/>
    <property type="match status" value="1"/>
</dbReference>
<feature type="region of interest" description="Disordered" evidence="7">
    <location>
        <begin position="436"/>
        <end position="457"/>
    </location>
</feature>
<feature type="compositionally biased region" description="Pro residues" evidence="7">
    <location>
        <begin position="177"/>
        <end position="196"/>
    </location>
</feature>
<dbReference type="CDD" id="cd22701">
    <property type="entry name" value="FHA_FKH1-like"/>
    <property type="match status" value="1"/>
</dbReference>
<feature type="region of interest" description="Disordered" evidence="7">
    <location>
        <begin position="1"/>
        <end position="23"/>
    </location>
</feature>
<dbReference type="Gene3D" id="2.60.200.20">
    <property type="match status" value="1"/>
</dbReference>
<keyword evidence="5 6" id="KW-0539">Nucleus</keyword>
<organism evidence="10 11">
    <name type="scientific">Meripilus lineatus</name>
    <dbReference type="NCBI Taxonomy" id="2056292"/>
    <lineage>
        <taxon>Eukaryota</taxon>
        <taxon>Fungi</taxon>
        <taxon>Dikarya</taxon>
        <taxon>Basidiomycota</taxon>
        <taxon>Agaricomycotina</taxon>
        <taxon>Agaricomycetes</taxon>
        <taxon>Polyporales</taxon>
        <taxon>Meripilaceae</taxon>
        <taxon>Meripilus</taxon>
    </lineage>
</organism>
<evidence type="ECO:0000259" key="8">
    <source>
        <dbReference type="PROSITE" id="PS50006"/>
    </source>
</evidence>
<feature type="region of interest" description="Disordered" evidence="7">
    <location>
        <begin position="330"/>
        <end position="351"/>
    </location>
</feature>
<feature type="domain" description="FHA" evidence="8">
    <location>
        <begin position="50"/>
        <end position="113"/>
    </location>
</feature>
<evidence type="ECO:0000313" key="10">
    <source>
        <dbReference type="EMBL" id="KAJ3486190.1"/>
    </source>
</evidence>
<dbReference type="InterPro" id="IPR036388">
    <property type="entry name" value="WH-like_DNA-bd_sf"/>
</dbReference>
<dbReference type="AlphaFoldDB" id="A0AAD5V4N0"/>
<evidence type="ECO:0000256" key="3">
    <source>
        <dbReference type="ARBA" id="ARBA00023125"/>
    </source>
</evidence>
<feature type="region of interest" description="Disordered" evidence="7">
    <location>
        <begin position="170"/>
        <end position="231"/>
    </location>
</feature>
<dbReference type="Proteomes" id="UP001212997">
    <property type="component" value="Unassembled WGS sequence"/>
</dbReference>
<keyword evidence="11" id="KW-1185">Reference proteome</keyword>
<dbReference type="SMART" id="SM00339">
    <property type="entry name" value="FH"/>
    <property type="match status" value="1"/>
</dbReference>
<evidence type="ECO:0000256" key="4">
    <source>
        <dbReference type="ARBA" id="ARBA00023163"/>
    </source>
</evidence>
<evidence type="ECO:0000313" key="11">
    <source>
        <dbReference type="Proteomes" id="UP001212997"/>
    </source>
</evidence>
<gene>
    <name evidence="10" type="ORF">NLI96_g4428</name>
</gene>
<evidence type="ECO:0000256" key="7">
    <source>
        <dbReference type="SAM" id="MobiDB-lite"/>
    </source>
</evidence>
<keyword evidence="3 6" id="KW-0238">DNA-binding</keyword>
<keyword evidence="2" id="KW-0805">Transcription regulation</keyword>
<name>A0AAD5V4N0_9APHY</name>
<dbReference type="GO" id="GO:0000978">
    <property type="term" value="F:RNA polymerase II cis-regulatory region sequence-specific DNA binding"/>
    <property type="evidence" value="ECO:0007669"/>
    <property type="project" value="TreeGrafter"/>
</dbReference>
<evidence type="ECO:0000256" key="5">
    <source>
        <dbReference type="ARBA" id="ARBA00023242"/>
    </source>
</evidence>
<dbReference type="Pfam" id="PF00250">
    <property type="entry name" value="Forkhead"/>
    <property type="match status" value="1"/>
</dbReference>
<dbReference type="EMBL" id="JANAWD010000129">
    <property type="protein sequence ID" value="KAJ3486190.1"/>
    <property type="molecule type" value="Genomic_DNA"/>
</dbReference>
<dbReference type="GO" id="GO:0005634">
    <property type="term" value="C:nucleus"/>
    <property type="evidence" value="ECO:0007669"/>
    <property type="project" value="UniProtKB-SubCell"/>
</dbReference>
<dbReference type="SUPFAM" id="SSF49879">
    <property type="entry name" value="SMAD/FHA domain"/>
    <property type="match status" value="1"/>
</dbReference>
<dbReference type="Gene3D" id="1.10.10.10">
    <property type="entry name" value="Winged helix-like DNA-binding domain superfamily/Winged helix DNA-binding domain"/>
    <property type="match status" value="1"/>
</dbReference>
<feature type="DNA-binding region" description="Fork-head" evidence="6">
    <location>
        <begin position="232"/>
        <end position="325"/>
    </location>
</feature>
<dbReference type="PRINTS" id="PR00053">
    <property type="entry name" value="FORKHEAD"/>
</dbReference>
<proteinExistence type="predicted"/>
<keyword evidence="4" id="KW-0804">Transcription</keyword>
<dbReference type="PANTHER" id="PTHR45881">
    <property type="entry name" value="CHECKPOINT SUPPRESSOR 1-LIKE, ISOFORM A-RELATED"/>
    <property type="match status" value="1"/>
</dbReference>
<evidence type="ECO:0000259" key="9">
    <source>
        <dbReference type="PROSITE" id="PS50039"/>
    </source>
</evidence>
<dbReference type="Pfam" id="PF00498">
    <property type="entry name" value="FHA"/>
    <property type="match status" value="1"/>
</dbReference>
<dbReference type="InterPro" id="IPR001766">
    <property type="entry name" value="Fork_head_dom"/>
</dbReference>
<comment type="subcellular location">
    <subcellularLocation>
        <location evidence="1 6">Nucleus</location>
    </subcellularLocation>
</comment>
<comment type="caution">
    <text evidence="10">The sequence shown here is derived from an EMBL/GenBank/DDBJ whole genome shotgun (WGS) entry which is preliminary data.</text>
</comment>